<gene>
    <name evidence="1" type="ORF">TCM_041828</name>
</gene>
<dbReference type="HOGENOM" id="CLU_2692812_0_0_1"/>
<accession>A0A061GX08</accession>
<dbReference type="Proteomes" id="UP000026915">
    <property type="component" value="Chromosome 9"/>
</dbReference>
<dbReference type="Gramene" id="EOY34021">
    <property type="protein sequence ID" value="EOY34021"/>
    <property type="gene ID" value="TCM_041828"/>
</dbReference>
<dbReference type="AlphaFoldDB" id="A0A061GX08"/>
<evidence type="ECO:0000313" key="1">
    <source>
        <dbReference type="EMBL" id="EOY34021.1"/>
    </source>
</evidence>
<name>A0A061GX08_THECC</name>
<reference evidence="1 2" key="1">
    <citation type="journal article" date="2013" name="Genome Biol.">
        <title>The genome sequence of the most widely cultivated cacao type and its use to identify candidate genes regulating pod color.</title>
        <authorList>
            <person name="Motamayor J.C."/>
            <person name="Mockaitis K."/>
            <person name="Schmutz J."/>
            <person name="Haiminen N."/>
            <person name="Iii D.L."/>
            <person name="Cornejo O."/>
            <person name="Findley S.D."/>
            <person name="Zheng P."/>
            <person name="Utro F."/>
            <person name="Royaert S."/>
            <person name="Saski C."/>
            <person name="Jenkins J."/>
            <person name="Podicheti R."/>
            <person name="Zhao M."/>
            <person name="Scheffler B.E."/>
            <person name="Stack J.C."/>
            <person name="Feltus F.A."/>
            <person name="Mustiga G.M."/>
            <person name="Amores F."/>
            <person name="Phillips W."/>
            <person name="Marelli J.P."/>
            <person name="May G.D."/>
            <person name="Shapiro H."/>
            <person name="Ma J."/>
            <person name="Bustamante C.D."/>
            <person name="Schnell R.J."/>
            <person name="Main D."/>
            <person name="Gilbert D."/>
            <person name="Parida L."/>
            <person name="Kuhn D.N."/>
        </authorList>
    </citation>
    <scope>NUCLEOTIDE SEQUENCE [LARGE SCALE GENOMIC DNA]</scope>
    <source>
        <strain evidence="2">cv. Matina 1-6</strain>
    </source>
</reference>
<dbReference type="EMBL" id="CM001887">
    <property type="protein sequence ID" value="EOY34021.1"/>
    <property type="molecule type" value="Genomic_DNA"/>
</dbReference>
<sequence length="74" mass="8551">MNFQLHLLEFDKSMKSNKLPGGTKSNLQADWNASPVCCVTLSNHSILDWVSETWRKDGYPFSYQIEQIDQETID</sequence>
<dbReference type="InParanoid" id="A0A061GX08"/>
<evidence type="ECO:0000313" key="2">
    <source>
        <dbReference type="Proteomes" id="UP000026915"/>
    </source>
</evidence>
<proteinExistence type="predicted"/>
<protein>
    <submittedName>
        <fullName evidence="1">Uncharacterized protein</fullName>
    </submittedName>
</protein>
<organism evidence="1 2">
    <name type="scientific">Theobroma cacao</name>
    <name type="common">Cacao</name>
    <name type="synonym">Cocoa</name>
    <dbReference type="NCBI Taxonomy" id="3641"/>
    <lineage>
        <taxon>Eukaryota</taxon>
        <taxon>Viridiplantae</taxon>
        <taxon>Streptophyta</taxon>
        <taxon>Embryophyta</taxon>
        <taxon>Tracheophyta</taxon>
        <taxon>Spermatophyta</taxon>
        <taxon>Magnoliopsida</taxon>
        <taxon>eudicotyledons</taxon>
        <taxon>Gunneridae</taxon>
        <taxon>Pentapetalae</taxon>
        <taxon>rosids</taxon>
        <taxon>malvids</taxon>
        <taxon>Malvales</taxon>
        <taxon>Malvaceae</taxon>
        <taxon>Byttnerioideae</taxon>
        <taxon>Theobroma</taxon>
    </lineage>
</organism>
<keyword evidence="2" id="KW-1185">Reference proteome</keyword>